<dbReference type="Pfam" id="PF13963">
    <property type="entry name" value="Transpos_assoc"/>
    <property type="match status" value="1"/>
</dbReference>
<dbReference type="AlphaFoldDB" id="A0AAD8GU97"/>
<evidence type="ECO:0000256" key="1">
    <source>
        <dbReference type="SAM" id="MobiDB-lite"/>
    </source>
</evidence>
<feature type="transmembrane region" description="Helical" evidence="2">
    <location>
        <begin position="125"/>
        <end position="143"/>
    </location>
</feature>
<keyword evidence="2" id="KW-1133">Transmembrane helix</keyword>
<keyword evidence="5" id="KW-1185">Reference proteome</keyword>
<feature type="compositionally biased region" description="Polar residues" evidence="1">
    <location>
        <begin position="465"/>
        <end position="482"/>
    </location>
</feature>
<proteinExistence type="predicted"/>
<dbReference type="InterPro" id="IPR029480">
    <property type="entry name" value="Transpos_assoc"/>
</dbReference>
<protein>
    <recommendedName>
        <fullName evidence="3">Transposase-associated domain-containing protein</fullName>
    </recommendedName>
</protein>
<sequence length="654" mass="75035">MASDRSWMHHRFDARNNITEEYKLGVQNFISVALRGEVDSKGRIRCPCKECGNSWSKLPDNVTYDLYRYGIMESYTTWIFHGEKHRSRVEAETSSGLDKWTGKQIHSHNYRVPEPFQNQEMFKSCWVLVLFLILMAVGASGSGSAGSRVTGNRGGDGRDGNRARSRGRGRGRGQGGRREEMGRGNARDHEENEDEEDCEQEGGSEGEEEGNDEEQIDTTIFGRAPRNICDGDYKKKPMLGQPKLGVVTFINKKNIKEAHYKKTLKAIVRTRWDFDTAKQKGRARETFLNECIEEFKNLYFKSFNTSVCKDFYEYPPEFSGDKIKELEGDSVVKKYLKTNLRCYMNGWKTDGLTRVEEARKKGDTRASLLNCPPYYLSEPAWNGLVEYWETEGFSKMSENGKANVKKAEIKHCSGAKPFDHRYEELEEKSKKPLTVLEKFDASYKKKVQVEEIARKLKEVVERNAQEGTSQDDTSENAALSPGSQRKWEVELLLEVCPPKKGRVIMFPRHTLPELLGIDGASKYTTSKSSSACIPQRIPERAYSIIGKVMTEVTNMVEAIEEIEVTHNRLDQEVQKLATLAYPNRDDPASKILWEEYIRIAAHMTPPLCQRYKKVILEATRFEAQMEVHEDEAQMEVHEDDTNAHLHYLEERYPL</sequence>
<evidence type="ECO:0000256" key="2">
    <source>
        <dbReference type="SAM" id="Phobius"/>
    </source>
</evidence>
<comment type="caution">
    <text evidence="4">The sequence shown here is derived from an EMBL/GenBank/DDBJ whole genome shotgun (WGS) entry which is preliminary data.</text>
</comment>
<dbReference type="InterPro" id="IPR004252">
    <property type="entry name" value="Probable_transposase_24"/>
</dbReference>
<keyword evidence="2" id="KW-0472">Membrane</keyword>
<evidence type="ECO:0000313" key="4">
    <source>
        <dbReference type="EMBL" id="KAK1354741.1"/>
    </source>
</evidence>
<reference evidence="4" key="1">
    <citation type="submission" date="2023-02" db="EMBL/GenBank/DDBJ databases">
        <title>Genome of toxic invasive species Heracleum sosnowskyi carries increased number of genes despite the absence of recent whole-genome duplications.</title>
        <authorList>
            <person name="Schelkunov M."/>
            <person name="Shtratnikova V."/>
            <person name="Makarenko M."/>
            <person name="Klepikova A."/>
            <person name="Omelchenko D."/>
            <person name="Novikova G."/>
            <person name="Obukhova E."/>
            <person name="Bogdanov V."/>
            <person name="Penin A."/>
            <person name="Logacheva M."/>
        </authorList>
    </citation>
    <scope>NUCLEOTIDE SEQUENCE</scope>
    <source>
        <strain evidence="4">Hsosn_3</strain>
        <tissue evidence="4">Leaf</tissue>
    </source>
</reference>
<dbReference type="Pfam" id="PF03004">
    <property type="entry name" value="Transposase_24"/>
    <property type="match status" value="1"/>
</dbReference>
<evidence type="ECO:0000313" key="5">
    <source>
        <dbReference type="Proteomes" id="UP001237642"/>
    </source>
</evidence>
<reference evidence="4" key="2">
    <citation type="submission" date="2023-05" db="EMBL/GenBank/DDBJ databases">
        <authorList>
            <person name="Schelkunov M.I."/>
        </authorList>
    </citation>
    <scope>NUCLEOTIDE SEQUENCE</scope>
    <source>
        <strain evidence="4">Hsosn_3</strain>
        <tissue evidence="4">Leaf</tissue>
    </source>
</reference>
<feature type="domain" description="Transposase-associated" evidence="3">
    <location>
        <begin position="5"/>
        <end position="83"/>
    </location>
</feature>
<feature type="region of interest" description="Disordered" evidence="1">
    <location>
        <begin position="463"/>
        <end position="482"/>
    </location>
</feature>
<accession>A0AAD8GU97</accession>
<feature type="compositionally biased region" description="Acidic residues" evidence="1">
    <location>
        <begin position="191"/>
        <end position="216"/>
    </location>
</feature>
<keyword evidence="2" id="KW-0812">Transmembrane</keyword>
<dbReference type="EMBL" id="JAUIZM010000011">
    <property type="protein sequence ID" value="KAK1354741.1"/>
    <property type="molecule type" value="Genomic_DNA"/>
</dbReference>
<evidence type="ECO:0000259" key="3">
    <source>
        <dbReference type="Pfam" id="PF13963"/>
    </source>
</evidence>
<gene>
    <name evidence="4" type="ORF">POM88_047997</name>
</gene>
<organism evidence="4 5">
    <name type="scientific">Heracleum sosnowskyi</name>
    <dbReference type="NCBI Taxonomy" id="360622"/>
    <lineage>
        <taxon>Eukaryota</taxon>
        <taxon>Viridiplantae</taxon>
        <taxon>Streptophyta</taxon>
        <taxon>Embryophyta</taxon>
        <taxon>Tracheophyta</taxon>
        <taxon>Spermatophyta</taxon>
        <taxon>Magnoliopsida</taxon>
        <taxon>eudicotyledons</taxon>
        <taxon>Gunneridae</taxon>
        <taxon>Pentapetalae</taxon>
        <taxon>asterids</taxon>
        <taxon>campanulids</taxon>
        <taxon>Apiales</taxon>
        <taxon>Apiaceae</taxon>
        <taxon>Apioideae</taxon>
        <taxon>apioid superclade</taxon>
        <taxon>Tordylieae</taxon>
        <taxon>Tordyliinae</taxon>
        <taxon>Heracleum</taxon>
    </lineage>
</organism>
<feature type="compositionally biased region" description="Basic and acidic residues" evidence="1">
    <location>
        <begin position="176"/>
        <end position="190"/>
    </location>
</feature>
<feature type="region of interest" description="Disordered" evidence="1">
    <location>
        <begin position="141"/>
        <end position="221"/>
    </location>
</feature>
<name>A0AAD8GU97_9APIA</name>
<dbReference type="Proteomes" id="UP001237642">
    <property type="component" value="Unassembled WGS sequence"/>
</dbReference>